<dbReference type="SUPFAM" id="SSF55781">
    <property type="entry name" value="GAF domain-like"/>
    <property type="match status" value="1"/>
</dbReference>
<dbReference type="PaxDb" id="3055-EDP03924"/>
<dbReference type="PANTHER" id="PTHR21021">
    <property type="entry name" value="GAF/PUTATIVE CYTOSKELETAL PROTEIN"/>
    <property type="match status" value="1"/>
</dbReference>
<dbReference type="OMA" id="FQGPIAC"/>
<evidence type="ECO:0000313" key="1">
    <source>
        <dbReference type="EMBL" id="PNW81224.1"/>
    </source>
</evidence>
<dbReference type="EMBL" id="CM008968">
    <property type="protein sequence ID" value="PNW81224.1"/>
    <property type="molecule type" value="Genomic_DNA"/>
</dbReference>
<dbReference type="ExpressionAtlas" id="A0A2K3DL01">
    <property type="expression patterns" value="baseline"/>
</dbReference>
<protein>
    <submittedName>
        <fullName evidence="1">Uncharacterized protein</fullName>
    </submittedName>
</protein>
<keyword evidence="2" id="KW-1185">Reference proteome</keyword>
<evidence type="ECO:0000313" key="2">
    <source>
        <dbReference type="Proteomes" id="UP000006906"/>
    </source>
</evidence>
<dbReference type="Proteomes" id="UP000006906">
    <property type="component" value="Chromosome 7"/>
</dbReference>
<accession>A0A2K3DL01</accession>
<proteinExistence type="predicted"/>
<sequence>MATVACLLHEAFEYYHWTGFYQAGPPGDDTLVIGPYQGHMGCLRIPYSRGVCGAAARTKTSQLVPDVSQFPGYIACASSTRSEVVVPVVRSHISFNDGRTPSIPEKLVAVLDVDSDHPAAFTEVDQECLEELCEWLGDHLQLWHKLPKWEPSHLY</sequence>
<reference evidence="1 2" key="1">
    <citation type="journal article" date="2007" name="Science">
        <title>The Chlamydomonas genome reveals the evolution of key animal and plant functions.</title>
        <authorList>
            <person name="Merchant S.S."/>
            <person name="Prochnik S.E."/>
            <person name="Vallon O."/>
            <person name="Harris E.H."/>
            <person name="Karpowicz S.J."/>
            <person name="Witman G.B."/>
            <person name="Terry A."/>
            <person name="Salamov A."/>
            <person name="Fritz-Laylin L.K."/>
            <person name="Marechal-Drouard L."/>
            <person name="Marshall W.F."/>
            <person name="Qu L.H."/>
            <person name="Nelson D.R."/>
            <person name="Sanderfoot A.A."/>
            <person name="Spalding M.H."/>
            <person name="Kapitonov V.V."/>
            <person name="Ren Q."/>
            <person name="Ferris P."/>
            <person name="Lindquist E."/>
            <person name="Shapiro H."/>
            <person name="Lucas S.M."/>
            <person name="Grimwood J."/>
            <person name="Schmutz J."/>
            <person name="Cardol P."/>
            <person name="Cerutti H."/>
            <person name="Chanfreau G."/>
            <person name="Chen C.L."/>
            <person name="Cognat V."/>
            <person name="Croft M.T."/>
            <person name="Dent R."/>
            <person name="Dutcher S."/>
            <person name="Fernandez E."/>
            <person name="Fukuzawa H."/>
            <person name="Gonzalez-Ballester D."/>
            <person name="Gonzalez-Halphen D."/>
            <person name="Hallmann A."/>
            <person name="Hanikenne M."/>
            <person name="Hippler M."/>
            <person name="Inwood W."/>
            <person name="Jabbari K."/>
            <person name="Kalanon M."/>
            <person name="Kuras R."/>
            <person name="Lefebvre P.A."/>
            <person name="Lemaire S.D."/>
            <person name="Lobanov A.V."/>
            <person name="Lohr M."/>
            <person name="Manuell A."/>
            <person name="Meier I."/>
            <person name="Mets L."/>
            <person name="Mittag M."/>
            <person name="Mittelmeier T."/>
            <person name="Moroney J.V."/>
            <person name="Moseley J."/>
            <person name="Napoli C."/>
            <person name="Nedelcu A.M."/>
            <person name="Niyogi K."/>
            <person name="Novoselov S.V."/>
            <person name="Paulsen I.T."/>
            <person name="Pazour G."/>
            <person name="Purton S."/>
            <person name="Ral J.P."/>
            <person name="Riano-Pachon D.M."/>
            <person name="Riekhof W."/>
            <person name="Rymarquis L."/>
            <person name="Schroda M."/>
            <person name="Stern D."/>
            <person name="Umen J."/>
            <person name="Willows R."/>
            <person name="Wilson N."/>
            <person name="Zimmer S.L."/>
            <person name="Allmer J."/>
            <person name="Balk J."/>
            <person name="Bisova K."/>
            <person name="Chen C.J."/>
            <person name="Elias M."/>
            <person name="Gendler K."/>
            <person name="Hauser C."/>
            <person name="Lamb M.R."/>
            <person name="Ledford H."/>
            <person name="Long J.C."/>
            <person name="Minagawa J."/>
            <person name="Page M.D."/>
            <person name="Pan J."/>
            <person name="Pootakham W."/>
            <person name="Roje S."/>
            <person name="Rose A."/>
            <person name="Stahlberg E."/>
            <person name="Terauchi A.M."/>
            <person name="Yang P."/>
            <person name="Ball S."/>
            <person name="Bowler C."/>
            <person name="Dieckmann C.L."/>
            <person name="Gladyshev V.N."/>
            <person name="Green P."/>
            <person name="Jorgensen R."/>
            <person name="Mayfield S."/>
            <person name="Mueller-Roeber B."/>
            <person name="Rajamani S."/>
            <person name="Sayre R.T."/>
            <person name="Brokstein P."/>
            <person name="Dubchak I."/>
            <person name="Goodstein D."/>
            <person name="Hornick L."/>
            <person name="Huang Y.W."/>
            <person name="Jhaveri J."/>
            <person name="Luo Y."/>
            <person name="Martinez D."/>
            <person name="Ngau W.C."/>
            <person name="Otillar B."/>
            <person name="Poliakov A."/>
            <person name="Porter A."/>
            <person name="Szajkowski L."/>
            <person name="Werner G."/>
            <person name="Zhou K."/>
            <person name="Grigoriev I.V."/>
            <person name="Rokhsar D.S."/>
            <person name="Grossman A.R."/>
        </authorList>
    </citation>
    <scope>NUCLEOTIDE SEQUENCE [LARGE SCALE GENOMIC DNA]</scope>
    <source>
        <strain evidence="2">CC-503</strain>
    </source>
</reference>
<dbReference type="GeneID" id="5718030"/>
<dbReference type="InParanoid" id="A0A2K3DL01"/>
<dbReference type="Gene3D" id="3.30.450.40">
    <property type="match status" value="1"/>
</dbReference>
<organism evidence="1 2">
    <name type="scientific">Chlamydomonas reinhardtii</name>
    <name type="common">Chlamydomonas smithii</name>
    <dbReference type="NCBI Taxonomy" id="3055"/>
    <lineage>
        <taxon>Eukaryota</taxon>
        <taxon>Viridiplantae</taxon>
        <taxon>Chlorophyta</taxon>
        <taxon>core chlorophytes</taxon>
        <taxon>Chlorophyceae</taxon>
        <taxon>CS clade</taxon>
        <taxon>Chlamydomonadales</taxon>
        <taxon>Chlamydomonadaceae</taxon>
        <taxon>Chlamydomonas</taxon>
    </lineage>
</organism>
<dbReference type="AlphaFoldDB" id="A0A2K3DL01"/>
<dbReference type="KEGG" id="cre:CHLRE_07g347200v5"/>
<dbReference type="RefSeq" id="XP_001692446.2">
    <property type="nucleotide sequence ID" value="XM_001692394.2"/>
</dbReference>
<dbReference type="PANTHER" id="PTHR21021:SF15">
    <property type="entry name" value="FREE METHIONINE-R-SULFOXIDE REDUCTASE"/>
    <property type="match status" value="1"/>
</dbReference>
<dbReference type="OrthoDB" id="15735at2759"/>
<dbReference type="GO" id="GO:0033745">
    <property type="term" value="F:L-methionine-(R)-S-oxide reductase activity"/>
    <property type="evidence" value="ECO:0000318"/>
    <property type="project" value="GO_Central"/>
</dbReference>
<dbReference type="STRING" id="3055.A0A2K3DL01"/>
<gene>
    <name evidence="1" type="ORF">CHLRE_07g347200v5</name>
</gene>
<dbReference type="InterPro" id="IPR051330">
    <property type="entry name" value="Phosphatase_reg/MetRdx"/>
</dbReference>
<dbReference type="GO" id="GO:0005829">
    <property type="term" value="C:cytosol"/>
    <property type="evidence" value="ECO:0000318"/>
    <property type="project" value="GO_Central"/>
</dbReference>
<dbReference type="InterPro" id="IPR029016">
    <property type="entry name" value="GAF-like_dom_sf"/>
</dbReference>
<dbReference type="Gramene" id="PNW81224">
    <property type="protein sequence ID" value="PNW81224"/>
    <property type="gene ID" value="CHLRE_07g347200v5"/>
</dbReference>
<name>A0A2K3DL01_CHLRE</name>